<dbReference type="InterPro" id="IPR000531">
    <property type="entry name" value="Beta-barrel_TonB"/>
</dbReference>
<feature type="domain" description="TonB-dependent receptor-like beta-barrel" evidence="12">
    <location>
        <begin position="434"/>
        <end position="898"/>
    </location>
</feature>
<evidence type="ECO:0000259" key="13">
    <source>
        <dbReference type="Pfam" id="PF07715"/>
    </source>
</evidence>
<keyword evidence="4 8" id="KW-0812">Transmembrane</keyword>
<name>A0ABQ3A0Y1_9GAMM</name>
<dbReference type="Gene3D" id="2.170.130.10">
    <property type="entry name" value="TonB-dependent receptor, plug domain"/>
    <property type="match status" value="1"/>
</dbReference>
<dbReference type="PANTHER" id="PTHR47234">
    <property type="match status" value="1"/>
</dbReference>
<accession>A0ABQ3A0Y1</accession>
<dbReference type="PROSITE" id="PS52016">
    <property type="entry name" value="TONB_DEPENDENT_REC_3"/>
    <property type="match status" value="1"/>
</dbReference>
<dbReference type="Pfam" id="PF00593">
    <property type="entry name" value="TonB_dep_Rec_b-barrel"/>
    <property type="match status" value="1"/>
</dbReference>
<proteinExistence type="inferred from homology"/>
<evidence type="ECO:0000259" key="12">
    <source>
        <dbReference type="Pfam" id="PF00593"/>
    </source>
</evidence>
<organism evidence="14 15">
    <name type="scientific">Rhodanobacter panaciterrae</name>
    <dbReference type="NCBI Taxonomy" id="490572"/>
    <lineage>
        <taxon>Bacteria</taxon>
        <taxon>Pseudomonadati</taxon>
        <taxon>Pseudomonadota</taxon>
        <taxon>Gammaproteobacteria</taxon>
        <taxon>Lysobacterales</taxon>
        <taxon>Rhodanobacteraceae</taxon>
        <taxon>Rhodanobacter</taxon>
    </lineage>
</organism>
<dbReference type="Pfam" id="PF07715">
    <property type="entry name" value="Plug"/>
    <property type="match status" value="1"/>
</dbReference>
<evidence type="ECO:0000256" key="3">
    <source>
        <dbReference type="ARBA" id="ARBA00022452"/>
    </source>
</evidence>
<evidence type="ECO:0000256" key="9">
    <source>
        <dbReference type="RuleBase" id="RU003357"/>
    </source>
</evidence>
<dbReference type="InterPro" id="IPR036942">
    <property type="entry name" value="Beta-barrel_TonB_sf"/>
</dbReference>
<dbReference type="EMBL" id="BMXT01000002">
    <property type="protein sequence ID" value="GGY28952.1"/>
    <property type="molecule type" value="Genomic_DNA"/>
</dbReference>
<evidence type="ECO:0000256" key="4">
    <source>
        <dbReference type="ARBA" id="ARBA00022692"/>
    </source>
</evidence>
<feature type="domain" description="TonB-dependent receptor plug" evidence="13">
    <location>
        <begin position="61"/>
        <end position="177"/>
    </location>
</feature>
<dbReference type="InterPro" id="IPR037066">
    <property type="entry name" value="Plug_dom_sf"/>
</dbReference>
<sequence>MKPNKLACALAGLLLTPTATILAQTAPASPDTTQNPAPAQPAKQLQTITVTGSAIPRVDLETPSPVTVITAVQIERSGLKTVSDVIRAVSADNSGSIPNAFTAGFAAGSAGVALRGLTVNSTLVLIDGQRSANYALADDGQRSFVDLNTIPVNAIERIEVLKDGASSLYGADAIAGVVNVILKHSYKGGEATAEVGTSQHGGGFTRRFTGILGGGDLDKDGHNAYLSVEYQKDNAIMNRDRSFPFNTLDLRSIGGVNGNGGQPSAPSGSIYGTVTPGHLNTPGDLTSGVADGVAQPLVPCGQGTTLVTNDPQNPGSYCLQNFVNYLAVQPETERANVYGRFTVKLNATTQAYLGASYYQNEVSVLAAPTQINSGTPHNTNALALPPTLPDGSLNPNNPFAAQGQYALINYAFPNLFAGSADLKNHNVRVAGGVNGVWGEWDYDAGVVVNHTWLNVSNFGFLNYNQLIEDVTNGTYNFIDPSKNSAATLQALVPTLSKISTTDLDSVDFHASRPLMDLSGGSLGLALGGEWRYEAQHDGELNPGGAAQGLGTAHTIGRRTVGGVYAELDAPLLQSLEVDVSGRYDHYSDVGGNFSPKVGFKWKPFETLAVRGTYSKGFRAPGFAENGSSASGGFVVRPPPADFAAAHGNDGYVKPFAVELLSAANPAIKPEKARSFTFGLVYQPIKELSASVDYYDIKKTGVITGGDARAALDAYYAGQPLPAGVTITPDLPDPQFPNALPRPLVVAAGYLNENSLRTKGVDVDLIGRFDFSNGMHWTSELSGTEIFTWKLLLQDGTQQQFVGTQGPYALSSGAGTPRIRGSWSNSINYGKATLTGTLYYTSGLEMTAADQGPGCISINSDTGNNFPASCRMPSFTDFDLTGNYDINDHVSVYGAVLNLFDRKPPFDPINYAAINYNPTYGQAGIVGRFFNVGVKVKL</sequence>
<evidence type="ECO:0000313" key="15">
    <source>
        <dbReference type="Proteomes" id="UP000621898"/>
    </source>
</evidence>
<keyword evidence="2 8" id="KW-0813">Transport</keyword>
<feature type="signal peptide" evidence="11">
    <location>
        <begin position="1"/>
        <end position="23"/>
    </location>
</feature>
<comment type="subcellular location">
    <subcellularLocation>
        <location evidence="1 8">Cell outer membrane</location>
        <topology evidence="1 8">Multi-pass membrane protein</topology>
    </subcellularLocation>
</comment>
<dbReference type="Proteomes" id="UP000621898">
    <property type="component" value="Unassembled WGS sequence"/>
</dbReference>
<comment type="caution">
    <text evidence="14">The sequence shown here is derived from an EMBL/GenBank/DDBJ whole genome shotgun (WGS) entry which is preliminary data.</text>
</comment>
<keyword evidence="5 9" id="KW-0798">TonB box</keyword>
<protein>
    <recommendedName>
        <fullName evidence="16">TonB-dependent receptor</fullName>
    </recommendedName>
</protein>
<dbReference type="Gene3D" id="2.40.170.20">
    <property type="entry name" value="TonB-dependent receptor, beta-barrel domain"/>
    <property type="match status" value="1"/>
</dbReference>
<evidence type="ECO:0000256" key="7">
    <source>
        <dbReference type="ARBA" id="ARBA00023237"/>
    </source>
</evidence>
<feature type="chain" id="PRO_5047088093" description="TonB-dependent receptor" evidence="11">
    <location>
        <begin position="24"/>
        <end position="937"/>
    </location>
</feature>
<evidence type="ECO:0000256" key="1">
    <source>
        <dbReference type="ARBA" id="ARBA00004571"/>
    </source>
</evidence>
<keyword evidence="7 8" id="KW-0998">Cell outer membrane</keyword>
<dbReference type="InterPro" id="IPR012910">
    <property type="entry name" value="Plug_dom"/>
</dbReference>
<keyword evidence="15" id="KW-1185">Reference proteome</keyword>
<evidence type="ECO:0000313" key="14">
    <source>
        <dbReference type="EMBL" id="GGY28952.1"/>
    </source>
</evidence>
<keyword evidence="11" id="KW-0732">Signal</keyword>
<evidence type="ECO:0000256" key="2">
    <source>
        <dbReference type="ARBA" id="ARBA00022448"/>
    </source>
</evidence>
<feature type="compositionally biased region" description="Polar residues" evidence="10">
    <location>
        <begin position="262"/>
        <end position="272"/>
    </location>
</feature>
<evidence type="ECO:0000256" key="8">
    <source>
        <dbReference type="PROSITE-ProRule" id="PRU01360"/>
    </source>
</evidence>
<comment type="similarity">
    <text evidence="8 9">Belongs to the TonB-dependent receptor family.</text>
</comment>
<evidence type="ECO:0000256" key="10">
    <source>
        <dbReference type="SAM" id="MobiDB-lite"/>
    </source>
</evidence>
<feature type="region of interest" description="Disordered" evidence="10">
    <location>
        <begin position="257"/>
        <end position="277"/>
    </location>
</feature>
<dbReference type="PANTHER" id="PTHR47234:SF2">
    <property type="entry name" value="TONB-DEPENDENT RECEPTOR"/>
    <property type="match status" value="1"/>
</dbReference>
<evidence type="ECO:0000256" key="11">
    <source>
        <dbReference type="SAM" id="SignalP"/>
    </source>
</evidence>
<evidence type="ECO:0000256" key="5">
    <source>
        <dbReference type="ARBA" id="ARBA00023077"/>
    </source>
</evidence>
<keyword evidence="3 8" id="KW-1134">Transmembrane beta strand</keyword>
<reference evidence="15" key="1">
    <citation type="journal article" date="2019" name="Int. J. Syst. Evol. Microbiol.">
        <title>The Global Catalogue of Microorganisms (GCM) 10K type strain sequencing project: providing services to taxonomists for standard genome sequencing and annotation.</title>
        <authorList>
            <consortium name="The Broad Institute Genomics Platform"/>
            <consortium name="The Broad Institute Genome Sequencing Center for Infectious Disease"/>
            <person name="Wu L."/>
            <person name="Ma J."/>
        </authorList>
    </citation>
    <scope>NUCLEOTIDE SEQUENCE [LARGE SCALE GENOMIC DNA]</scope>
    <source>
        <strain evidence="15">KCTC 22232</strain>
    </source>
</reference>
<dbReference type="InterPro" id="IPR039426">
    <property type="entry name" value="TonB-dep_rcpt-like"/>
</dbReference>
<keyword evidence="6 8" id="KW-0472">Membrane</keyword>
<evidence type="ECO:0000256" key="6">
    <source>
        <dbReference type="ARBA" id="ARBA00023136"/>
    </source>
</evidence>
<dbReference type="RefSeq" id="WP_189441340.1">
    <property type="nucleotide sequence ID" value="NZ_BMXT01000002.1"/>
</dbReference>
<evidence type="ECO:0008006" key="16">
    <source>
        <dbReference type="Google" id="ProtNLM"/>
    </source>
</evidence>
<gene>
    <name evidence="14" type="ORF">GCM10008098_22720</name>
</gene>
<dbReference type="SUPFAM" id="SSF56935">
    <property type="entry name" value="Porins"/>
    <property type="match status" value="1"/>
</dbReference>